<evidence type="ECO:0000256" key="3">
    <source>
        <dbReference type="ARBA" id="ARBA00022692"/>
    </source>
</evidence>
<organism evidence="9">
    <name type="scientific">Drosophila rhopaloa</name>
    <name type="common">Fruit fly</name>
    <dbReference type="NCBI Taxonomy" id="1041015"/>
    <lineage>
        <taxon>Eukaryota</taxon>
        <taxon>Metazoa</taxon>
        <taxon>Ecdysozoa</taxon>
        <taxon>Arthropoda</taxon>
        <taxon>Hexapoda</taxon>
        <taxon>Insecta</taxon>
        <taxon>Pterygota</taxon>
        <taxon>Neoptera</taxon>
        <taxon>Endopterygota</taxon>
        <taxon>Diptera</taxon>
        <taxon>Brachycera</taxon>
        <taxon>Muscomorpha</taxon>
        <taxon>Ephydroidea</taxon>
        <taxon>Drosophilidae</taxon>
        <taxon>Drosophila</taxon>
        <taxon>Sophophora</taxon>
    </lineage>
</organism>
<evidence type="ECO:0000256" key="4">
    <source>
        <dbReference type="ARBA" id="ARBA00022989"/>
    </source>
</evidence>
<dbReference type="GO" id="GO:0019706">
    <property type="term" value="F:protein-cysteine S-palmitoyltransferase activity"/>
    <property type="evidence" value="ECO:0007669"/>
    <property type="project" value="UniProtKB-EC"/>
</dbReference>
<accession>A0A6P4FAS9</accession>
<protein>
    <recommendedName>
        <fullName evidence="7">Palmitoyltransferase</fullName>
        <ecNumber evidence="7">2.3.1.225</ecNumber>
    </recommendedName>
</protein>
<dbReference type="AlphaFoldDB" id="A0A6P4FAS9"/>
<dbReference type="InterPro" id="IPR039859">
    <property type="entry name" value="PFA4/ZDH16/20/ERF2-like"/>
</dbReference>
<comment type="domain">
    <text evidence="7">The DHHC domain is required for palmitoyltransferase activity.</text>
</comment>
<keyword evidence="2 7" id="KW-0808">Transferase</keyword>
<dbReference type="OrthoDB" id="302728at2759"/>
<gene>
    <name evidence="9" type="primary">LOC108050258</name>
</gene>
<feature type="domain" description="Palmitoyltransferase DHHC" evidence="8">
    <location>
        <begin position="122"/>
        <end position="254"/>
    </location>
</feature>
<dbReference type="GeneID" id="108050258"/>
<reference evidence="9" key="1">
    <citation type="submission" date="2025-08" db="UniProtKB">
        <authorList>
            <consortium name="RefSeq"/>
        </authorList>
    </citation>
    <scope>IDENTIFICATION</scope>
</reference>
<evidence type="ECO:0000313" key="9">
    <source>
        <dbReference type="RefSeq" id="XP_016987317.1"/>
    </source>
</evidence>
<keyword evidence="4 7" id="KW-1133">Transmembrane helix</keyword>
<comment type="catalytic activity">
    <reaction evidence="7">
        <text>L-cysteinyl-[protein] + hexadecanoyl-CoA = S-hexadecanoyl-L-cysteinyl-[protein] + CoA</text>
        <dbReference type="Rhea" id="RHEA:36683"/>
        <dbReference type="Rhea" id="RHEA-COMP:10131"/>
        <dbReference type="Rhea" id="RHEA-COMP:11032"/>
        <dbReference type="ChEBI" id="CHEBI:29950"/>
        <dbReference type="ChEBI" id="CHEBI:57287"/>
        <dbReference type="ChEBI" id="CHEBI:57379"/>
        <dbReference type="ChEBI" id="CHEBI:74151"/>
        <dbReference type="EC" id="2.3.1.225"/>
    </reaction>
</comment>
<dbReference type="RefSeq" id="XP_016987317.1">
    <property type="nucleotide sequence ID" value="XM_017131828.1"/>
</dbReference>
<feature type="transmembrane region" description="Helical" evidence="7">
    <location>
        <begin position="40"/>
        <end position="62"/>
    </location>
</feature>
<evidence type="ECO:0000256" key="1">
    <source>
        <dbReference type="ARBA" id="ARBA00004141"/>
    </source>
</evidence>
<dbReference type="Pfam" id="PF01529">
    <property type="entry name" value="DHHC"/>
    <property type="match status" value="1"/>
</dbReference>
<comment type="subcellular location">
    <subcellularLocation>
        <location evidence="1">Membrane</location>
        <topology evidence="1">Multi-pass membrane protein</topology>
    </subcellularLocation>
</comment>
<dbReference type="PANTHER" id="PTHR12246">
    <property type="entry name" value="PALMITOYLTRANSFERASE ZDHHC16"/>
    <property type="match status" value="1"/>
</dbReference>
<comment type="similarity">
    <text evidence="7">Belongs to the DHHC palmitoyltransferase family.</text>
</comment>
<keyword evidence="6 7" id="KW-0012">Acyltransferase</keyword>
<keyword evidence="5 7" id="KW-0472">Membrane</keyword>
<name>A0A6P4FAS9_DRORH</name>
<feature type="transmembrane region" description="Helical" evidence="7">
    <location>
        <begin position="227"/>
        <end position="247"/>
    </location>
</feature>
<dbReference type="PROSITE" id="PS50216">
    <property type="entry name" value="DHHC"/>
    <property type="match status" value="1"/>
</dbReference>
<sequence>MVRFRGPLKAACCWSRRMCFRIEEGILWCMQRHRGKFVGLLHPFSALVLLSLIGFLFVYELWYVLPLLTDPQGIWHKLNWLLAIYTVFNILGNWWLGFMCNTAVESLPPKRQHPSAGEAHLWHYCTSCQKLVPPRSWHCRLCNQCILKRDHHCTFSGNCIGHNNQRYFLGFLFHLSFGSGQALVYNAMLAWKSKAFLVTDPLLFMNENHSNDPDFNWKYTVASMLKLNFFLFMVPLGMFVLQMLMVYRNSTCYRILDRSYDVGWQQNFNIVLGKQRFWTFFSPTISSPLPNDGTQWFQKQHV</sequence>
<feature type="transmembrane region" description="Helical" evidence="7">
    <location>
        <begin position="167"/>
        <end position="191"/>
    </location>
</feature>
<evidence type="ECO:0000256" key="7">
    <source>
        <dbReference type="RuleBase" id="RU079119"/>
    </source>
</evidence>
<proteinExistence type="inferred from homology"/>
<dbReference type="InterPro" id="IPR001594">
    <property type="entry name" value="Palmitoyltrfase_DHHC"/>
</dbReference>
<dbReference type="RefSeq" id="XP_016987317.2">
    <property type="nucleotide sequence ID" value="XM_017131828.2"/>
</dbReference>
<dbReference type="EC" id="2.3.1.225" evidence="7"/>
<keyword evidence="3 7" id="KW-0812">Transmembrane</keyword>
<evidence type="ECO:0000259" key="8">
    <source>
        <dbReference type="Pfam" id="PF01529"/>
    </source>
</evidence>
<feature type="transmembrane region" description="Helical" evidence="7">
    <location>
        <begin position="82"/>
        <end position="104"/>
    </location>
</feature>
<evidence type="ECO:0000256" key="5">
    <source>
        <dbReference type="ARBA" id="ARBA00023136"/>
    </source>
</evidence>
<evidence type="ECO:0000256" key="2">
    <source>
        <dbReference type="ARBA" id="ARBA00022679"/>
    </source>
</evidence>
<dbReference type="GO" id="GO:0016020">
    <property type="term" value="C:membrane"/>
    <property type="evidence" value="ECO:0007669"/>
    <property type="project" value="UniProtKB-SubCell"/>
</dbReference>
<evidence type="ECO:0000256" key="6">
    <source>
        <dbReference type="ARBA" id="ARBA00023315"/>
    </source>
</evidence>